<evidence type="ECO:0000313" key="2">
    <source>
        <dbReference type="Proteomes" id="UP000319769"/>
    </source>
</evidence>
<dbReference type="EMBL" id="VMNW02000149">
    <property type="protein sequence ID" value="KAA9149197.1"/>
    <property type="molecule type" value="Genomic_DNA"/>
</dbReference>
<dbReference type="AlphaFoldDB" id="A0A5N0UNR1"/>
<protein>
    <submittedName>
        <fullName evidence="1">Uncharacterized protein</fullName>
    </submittedName>
</protein>
<reference evidence="1" key="1">
    <citation type="submission" date="2019-09" db="EMBL/GenBank/DDBJ databases">
        <authorList>
            <person name="Teo W.F.A."/>
            <person name="Duangmal K."/>
        </authorList>
    </citation>
    <scope>NUCLEOTIDE SEQUENCE [LARGE SCALE GENOMIC DNA]</scope>
    <source>
        <strain evidence="1">K81G1</strain>
    </source>
</reference>
<dbReference type="RefSeq" id="WP_144759725.1">
    <property type="nucleotide sequence ID" value="NZ_VMNW02000149.1"/>
</dbReference>
<name>A0A5N0UNR1_9PSEU</name>
<gene>
    <name evidence="1" type="ORF">FPZ12_043790</name>
</gene>
<comment type="caution">
    <text evidence="1">The sequence shown here is derived from an EMBL/GenBank/DDBJ whole genome shotgun (WGS) entry which is preliminary data.</text>
</comment>
<dbReference type="Proteomes" id="UP000319769">
    <property type="component" value="Unassembled WGS sequence"/>
</dbReference>
<evidence type="ECO:0000313" key="1">
    <source>
        <dbReference type="EMBL" id="KAA9149197.1"/>
    </source>
</evidence>
<organism evidence="1 2">
    <name type="scientific">Amycolatopsis acidicola</name>
    <dbReference type="NCBI Taxonomy" id="2596893"/>
    <lineage>
        <taxon>Bacteria</taxon>
        <taxon>Bacillati</taxon>
        <taxon>Actinomycetota</taxon>
        <taxon>Actinomycetes</taxon>
        <taxon>Pseudonocardiales</taxon>
        <taxon>Pseudonocardiaceae</taxon>
        <taxon>Amycolatopsis</taxon>
    </lineage>
</organism>
<sequence length="192" mass="20933">MISLAETLSAMDGEQAARLRGLVIRQLILARRSPVQQFTLLHLFLVPGPGFALYEVIEPVDNLAPLEQITAEATEELRAAGDPRLIANADGQWQSRDPELRGIYVGTGARFTTAPPTVADTTLLRMADDTAVILVLPPEEKPLLQSSQPLMIGEQVLSPTREMPGVREPAFVLVDSVVEALRQPRKPFSAFG</sequence>
<dbReference type="OrthoDB" id="3625706at2"/>
<proteinExistence type="predicted"/>
<keyword evidence="2" id="KW-1185">Reference proteome</keyword>
<accession>A0A5N0UNR1</accession>